<keyword evidence="3" id="KW-1185">Reference proteome</keyword>
<dbReference type="EMBL" id="CAMPGE010028698">
    <property type="protein sequence ID" value="CAI2386208.1"/>
    <property type="molecule type" value="Genomic_DNA"/>
</dbReference>
<comment type="caution">
    <text evidence="2">The sequence shown here is derived from an EMBL/GenBank/DDBJ whole genome shotgun (WGS) entry which is preliminary data.</text>
</comment>
<dbReference type="Proteomes" id="UP001295684">
    <property type="component" value="Unassembled WGS sequence"/>
</dbReference>
<dbReference type="AlphaFoldDB" id="A0AAD1Y805"/>
<evidence type="ECO:0000256" key="1">
    <source>
        <dbReference type="SAM" id="MobiDB-lite"/>
    </source>
</evidence>
<evidence type="ECO:0000313" key="2">
    <source>
        <dbReference type="EMBL" id="CAI2386208.1"/>
    </source>
</evidence>
<protein>
    <submittedName>
        <fullName evidence="2">Uncharacterized protein</fullName>
    </submittedName>
</protein>
<organism evidence="2 3">
    <name type="scientific">Euplotes crassus</name>
    <dbReference type="NCBI Taxonomy" id="5936"/>
    <lineage>
        <taxon>Eukaryota</taxon>
        <taxon>Sar</taxon>
        <taxon>Alveolata</taxon>
        <taxon>Ciliophora</taxon>
        <taxon>Intramacronucleata</taxon>
        <taxon>Spirotrichea</taxon>
        <taxon>Hypotrichia</taxon>
        <taxon>Euplotida</taxon>
        <taxon>Euplotidae</taxon>
        <taxon>Moneuplotes</taxon>
    </lineage>
</organism>
<proteinExistence type="predicted"/>
<feature type="region of interest" description="Disordered" evidence="1">
    <location>
        <begin position="355"/>
        <end position="382"/>
    </location>
</feature>
<feature type="compositionally biased region" description="Basic residues" evidence="1">
    <location>
        <begin position="358"/>
        <end position="371"/>
    </location>
</feature>
<gene>
    <name evidence="2" type="ORF">ECRASSUSDP1_LOCUS27814</name>
</gene>
<name>A0AAD1Y805_EUPCR</name>
<accession>A0AAD1Y805</accession>
<feature type="compositionally biased region" description="Basic residues" evidence="1">
    <location>
        <begin position="317"/>
        <end position="326"/>
    </location>
</feature>
<evidence type="ECO:0000313" key="3">
    <source>
        <dbReference type="Proteomes" id="UP001295684"/>
    </source>
</evidence>
<feature type="region of interest" description="Disordered" evidence="1">
    <location>
        <begin position="305"/>
        <end position="326"/>
    </location>
</feature>
<sequence>MEEKLVSDSNKTFLEDVSPSRLQLCISELLRLMAERKEDDQHLYSKIQQKIQAYSEGMKIKVFNPADELVDRALGEFKDKEKERQSIEDDYLDELKIYDLSVIPEFWNESAKKMLLLLMANQEEESKDDFDHSLIKTKVHPSFHLSHIMNQTNTDCDTFPLCEEPDSDGEIPLKFMFLNSDTVSQIIQKYSNHKYNYHLLLAKCVEISREKLIDQMSLYSSDLTLYFRKGPIGKNKKVILKWLQTTYKENLLKSREENKEDNQPPCGVSDAEKCYKLGLLQNTKVAKILKDAMVADTERKLGIKRVPVPPPTEVKKVNKPAKKKKAKKKVNTGIDFVMVVKGTDKVIEEIKVNENSSKPKKKKKPKLKSKCNKSSEESKSHLTTSEDLASYISALTTAPADVPNGQALLDLTLKTAASRIQRAWKKYLESQKSFSREDSSLADYKPHLAGINLIQCQFRRYLGKKRQKRGGCNLSVEKEIELKVKNFSQEESKEILERYGDASEQIGRLQRFVREVWNAKIALKKRKIARDTAECDMIYSKYESHRSRFLATKPFDTELMRRIGHCKLEINRIDRVLEESQKRLENDFEKIIGLKDTQEEEKIEIDPKFEEETVKFWANYGSEIERDLSKDPKYKDWESITSKSGNTLWVNHKTRHKSKHHPGMKSYAKTIKQEIALEHSYHTSLLKHQKSRLQKITSTLLTHRSADLHQLRTTLLKSHHT</sequence>
<reference evidence="2" key="1">
    <citation type="submission" date="2023-07" db="EMBL/GenBank/DDBJ databases">
        <authorList>
            <consortium name="AG Swart"/>
            <person name="Singh M."/>
            <person name="Singh A."/>
            <person name="Seah K."/>
            <person name="Emmerich C."/>
        </authorList>
    </citation>
    <scope>NUCLEOTIDE SEQUENCE</scope>
    <source>
        <strain evidence="2">DP1</strain>
    </source>
</reference>